<name>A0A0A9A0L5_ARUDO</name>
<reference evidence="1" key="1">
    <citation type="submission" date="2014-09" db="EMBL/GenBank/DDBJ databases">
        <authorList>
            <person name="Magalhaes I.L.F."/>
            <person name="Oliveira U."/>
            <person name="Santos F.R."/>
            <person name="Vidigal T.H.D.A."/>
            <person name="Brescovit A.D."/>
            <person name="Santos A.J."/>
        </authorList>
    </citation>
    <scope>NUCLEOTIDE SEQUENCE</scope>
    <source>
        <tissue evidence="1">Shoot tissue taken approximately 20 cm above the soil surface</tissue>
    </source>
</reference>
<dbReference type="EMBL" id="GBRH01255340">
    <property type="protein sequence ID" value="JAD42555.1"/>
    <property type="molecule type" value="Transcribed_RNA"/>
</dbReference>
<organism evidence="1">
    <name type="scientific">Arundo donax</name>
    <name type="common">Giant reed</name>
    <name type="synonym">Donax arundinaceus</name>
    <dbReference type="NCBI Taxonomy" id="35708"/>
    <lineage>
        <taxon>Eukaryota</taxon>
        <taxon>Viridiplantae</taxon>
        <taxon>Streptophyta</taxon>
        <taxon>Embryophyta</taxon>
        <taxon>Tracheophyta</taxon>
        <taxon>Spermatophyta</taxon>
        <taxon>Magnoliopsida</taxon>
        <taxon>Liliopsida</taxon>
        <taxon>Poales</taxon>
        <taxon>Poaceae</taxon>
        <taxon>PACMAD clade</taxon>
        <taxon>Arundinoideae</taxon>
        <taxon>Arundineae</taxon>
        <taxon>Arundo</taxon>
    </lineage>
</organism>
<evidence type="ECO:0000313" key="1">
    <source>
        <dbReference type="EMBL" id="JAD42555.1"/>
    </source>
</evidence>
<sequence>MFLGGLYNIISLLHMT</sequence>
<protein>
    <submittedName>
        <fullName evidence="1">Uncharacterized protein</fullName>
    </submittedName>
</protein>
<proteinExistence type="predicted"/>
<dbReference type="AlphaFoldDB" id="A0A0A9A0L5"/>
<reference evidence="1" key="2">
    <citation type="journal article" date="2015" name="Data Brief">
        <title>Shoot transcriptome of the giant reed, Arundo donax.</title>
        <authorList>
            <person name="Barrero R.A."/>
            <person name="Guerrero F.D."/>
            <person name="Moolhuijzen P."/>
            <person name="Goolsby J.A."/>
            <person name="Tidwell J."/>
            <person name="Bellgard S.E."/>
            <person name="Bellgard M.I."/>
        </authorList>
    </citation>
    <scope>NUCLEOTIDE SEQUENCE</scope>
    <source>
        <tissue evidence="1">Shoot tissue taken approximately 20 cm above the soil surface</tissue>
    </source>
</reference>
<accession>A0A0A9A0L5</accession>